<protein>
    <recommendedName>
        <fullName evidence="1">DUF7791 domain-containing protein</fullName>
    </recommendedName>
</protein>
<dbReference type="Proteomes" id="UP001358417">
    <property type="component" value="Unassembled WGS sequence"/>
</dbReference>
<proteinExistence type="predicted"/>
<name>A0AAV9N2F9_9EURO</name>
<dbReference type="InterPro" id="IPR056693">
    <property type="entry name" value="DUF7791"/>
</dbReference>
<dbReference type="AlphaFoldDB" id="A0AAV9N2F9"/>
<evidence type="ECO:0000313" key="3">
    <source>
        <dbReference type="Proteomes" id="UP001358417"/>
    </source>
</evidence>
<comment type="caution">
    <text evidence="2">The sequence shown here is derived from an EMBL/GenBank/DDBJ whole genome shotgun (WGS) entry which is preliminary data.</text>
</comment>
<accession>A0AAV9N2F9</accession>
<dbReference type="Pfam" id="PF25053">
    <property type="entry name" value="DUF7791"/>
    <property type="match status" value="1"/>
</dbReference>
<gene>
    <name evidence="2" type="ORF">LTR84_006967</name>
</gene>
<feature type="domain" description="DUF7791" evidence="1">
    <location>
        <begin position="7"/>
        <end position="147"/>
    </location>
</feature>
<evidence type="ECO:0000259" key="1">
    <source>
        <dbReference type="Pfam" id="PF25053"/>
    </source>
</evidence>
<dbReference type="RefSeq" id="XP_064702592.1">
    <property type="nucleotide sequence ID" value="XM_064850523.1"/>
</dbReference>
<dbReference type="GeneID" id="89975135"/>
<reference evidence="2 3" key="1">
    <citation type="submission" date="2023-08" db="EMBL/GenBank/DDBJ databases">
        <title>Black Yeasts Isolated from many extreme environments.</title>
        <authorList>
            <person name="Coleine C."/>
            <person name="Stajich J.E."/>
            <person name="Selbmann L."/>
        </authorList>
    </citation>
    <scope>NUCLEOTIDE SEQUENCE [LARGE SCALE GENOMIC DNA]</scope>
    <source>
        <strain evidence="2 3">CCFEE 5792</strain>
    </source>
</reference>
<organism evidence="2 3">
    <name type="scientific">Exophiala bonariae</name>
    <dbReference type="NCBI Taxonomy" id="1690606"/>
    <lineage>
        <taxon>Eukaryota</taxon>
        <taxon>Fungi</taxon>
        <taxon>Dikarya</taxon>
        <taxon>Ascomycota</taxon>
        <taxon>Pezizomycotina</taxon>
        <taxon>Eurotiomycetes</taxon>
        <taxon>Chaetothyriomycetidae</taxon>
        <taxon>Chaetothyriales</taxon>
        <taxon>Herpotrichiellaceae</taxon>
        <taxon>Exophiala</taxon>
    </lineage>
</organism>
<evidence type="ECO:0000313" key="2">
    <source>
        <dbReference type="EMBL" id="KAK5047025.1"/>
    </source>
</evidence>
<sequence>MSIGMGIEKKHRAEAFLPFNIAQTMPSSDVLSLSFLADAFQDSSAWNMSNGQEFGNEVWAVARHQVEQTTRRSNTKCKGLLEVHSHSDGGLEPWMRPFAVDFLHRTVKDFLASRAMPDILDAYSPPQFDAWTLLSQATFAQLKMIDCVHGSFNALVNMFLQHLRSFEVATGKTSVSLIDYFVLYVNPCFCDQNKQAGKYDFSSSTILMGIKS</sequence>
<dbReference type="EMBL" id="JAVRRD010000027">
    <property type="protein sequence ID" value="KAK5047025.1"/>
    <property type="molecule type" value="Genomic_DNA"/>
</dbReference>
<keyword evidence="3" id="KW-1185">Reference proteome</keyword>